<gene>
    <name evidence="2" type="ORF">SAMN05660909_00962</name>
</gene>
<dbReference type="InterPro" id="IPR016181">
    <property type="entry name" value="Acyl_CoA_acyltransferase"/>
</dbReference>
<dbReference type="AlphaFoldDB" id="A0A1H3YTV8"/>
<proteinExistence type="predicted"/>
<feature type="domain" description="N-acetyltransferase" evidence="1">
    <location>
        <begin position="80"/>
        <end position="218"/>
    </location>
</feature>
<dbReference type="InterPro" id="IPR000182">
    <property type="entry name" value="GNAT_dom"/>
</dbReference>
<dbReference type="OrthoDB" id="4966223at2"/>
<dbReference type="EMBL" id="FNRL01000003">
    <property type="protein sequence ID" value="SEA14976.1"/>
    <property type="molecule type" value="Genomic_DNA"/>
</dbReference>
<evidence type="ECO:0000313" key="3">
    <source>
        <dbReference type="Proteomes" id="UP000199656"/>
    </source>
</evidence>
<dbReference type="CDD" id="cd04301">
    <property type="entry name" value="NAT_SF"/>
    <property type="match status" value="1"/>
</dbReference>
<dbReference type="STRING" id="408074.SAMN05660909_00962"/>
<dbReference type="RefSeq" id="WP_089759219.1">
    <property type="nucleotide sequence ID" value="NZ_BKAT01000002.1"/>
</dbReference>
<dbReference type="GO" id="GO:0016747">
    <property type="term" value="F:acyltransferase activity, transferring groups other than amino-acyl groups"/>
    <property type="evidence" value="ECO:0007669"/>
    <property type="project" value="InterPro"/>
</dbReference>
<name>A0A1H3YTV8_9BACT</name>
<dbReference type="PROSITE" id="PS51186">
    <property type="entry name" value="GNAT"/>
    <property type="match status" value="1"/>
</dbReference>
<accession>A0A1H3YTV8</accession>
<dbReference type="Pfam" id="PF13508">
    <property type="entry name" value="Acetyltransf_7"/>
    <property type="match status" value="1"/>
</dbReference>
<sequence>MTNTQKYSADPAIVATWLKGWSIARSLPLPVPDQGALRVDVGWPDQKKRYVFAEVGQSFKDLAASIHAPLVFLKACAGEEEVRALLPSNWEIQTPAYMMRYLTQQLMNANPLPEGYTLSASNEDKYFTVAILDPTGFEVANGGLVLVDDYGIYDRIATHPRYQRKGFASIIMQSLQKISHQHNVYNGILVATPPGRNLYDTLGWELYSPYTTAVIPSA</sequence>
<reference evidence="3" key="1">
    <citation type="submission" date="2016-10" db="EMBL/GenBank/DDBJ databases">
        <authorList>
            <person name="Varghese N."/>
            <person name="Submissions S."/>
        </authorList>
    </citation>
    <scope>NUCLEOTIDE SEQUENCE [LARGE SCALE GENOMIC DNA]</scope>
    <source>
        <strain evidence="3">DSM 23920</strain>
    </source>
</reference>
<protein>
    <submittedName>
        <fullName evidence="2">Acetyltransferase (GNAT) domain-containing protein</fullName>
    </submittedName>
</protein>
<evidence type="ECO:0000313" key="2">
    <source>
        <dbReference type="EMBL" id="SEA14976.1"/>
    </source>
</evidence>
<keyword evidence="3" id="KW-1185">Reference proteome</keyword>
<dbReference type="Proteomes" id="UP000199656">
    <property type="component" value="Unassembled WGS sequence"/>
</dbReference>
<evidence type="ECO:0000259" key="1">
    <source>
        <dbReference type="PROSITE" id="PS51186"/>
    </source>
</evidence>
<dbReference type="Gene3D" id="3.40.630.30">
    <property type="match status" value="1"/>
</dbReference>
<dbReference type="SUPFAM" id="SSF55729">
    <property type="entry name" value="Acyl-CoA N-acyltransferases (Nat)"/>
    <property type="match status" value="1"/>
</dbReference>
<organism evidence="2 3">
    <name type="scientific">Chitinophaga terrae</name>
    <name type="common">ex Kim and Jung 2007</name>
    <dbReference type="NCBI Taxonomy" id="408074"/>
    <lineage>
        <taxon>Bacteria</taxon>
        <taxon>Pseudomonadati</taxon>
        <taxon>Bacteroidota</taxon>
        <taxon>Chitinophagia</taxon>
        <taxon>Chitinophagales</taxon>
        <taxon>Chitinophagaceae</taxon>
        <taxon>Chitinophaga</taxon>
    </lineage>
</organism>
<keyword evidence="2" id="KW-0808">Transferase</keyword>